<comment type="caution">
    <text evidence="2">The sequence shown here is derived from an EMBL/GenBank/DDBJ whole genome shotgun (WGS) entry which is preliminary data.</text>
</comment>
<gene>
    <name evidence="2" type="ORF">SDC9_179103</name>
</gene>
<dbReference type="AlphaFoldDB" id="A0A645H0W9"/>
<evidence type="ECO:0000313" key="2">
    <source>
        <dbReference type="EMBL" id="MPN31629.1"/>
    </source>
</evidence>
<protein>
    <submittedName>
        <fullName evidence="2">Uncharacterized protein</fullName>
    </submittedName>
</protein>
<feature type="region of interest" description="Disordered" evidence="1">
    <location>
        <begin position="60"/>
        <end position="99"/>
    </location>
</feature>
<organism evidence="2">
    <name type="scientific">bioreactor metagenome</name>
    <dbReference type="NCBI Taxonomy" id="1076179"/>
    <lineage>
        <taxon>unclassified sequences</taxon>
        <taxon>metagenomes</taxon>
        <taxon>ecological metagenomes</taxon>
    </lineage>
</organism>
<proteinExistence type="predicted"/>
<dbReference type="EMBL" id="VSSQ01083232">
    <property type="protein sequence ID" value="MPN31629.1"/>
    <property type="molecule type" value="Genomic_DNA"/>
</dbReference>
<sequence>MNAQHLLGCVEGGQIAAKGLHGIEAGCPRLYGHPLHPQQAYQLQMLGAQWRQRLTEDHLDHGSTFGTARTLAQPRPAQGAGCRNCQGRERGDQQPALHG</sequence>
<reference evidence="2" key="1">
    <citation type="submission" date="2019-08" db="EMBL/GenBank/DDBJ databases">
        <authorList>
            <person name="Kucharzyk K."/>
            <person name="Murdoch R.W."/>
            <person name="Higgins S."/>
            <person name="Loffler F."/>
        </authorList>
    </citation>
    <scope>NUCLEOTIDE SEQUENCE</scope>
</reference>
<evidence type="ECO:0000256" key="1">
    <source>
        <dbReference type="SAM" id="MobiDB-lite"/>
    </source>
</evidence>
<name>A0A645H0W9_9ZZZZ</name>
<accession>A0A645H0W9</accession>